<comment type="subunit">
    <text evidence="5">Heterooligomer composed of large and small subunits.</text>
</comment>
<dbReference type="EC" id="3.1.11.6" evidence="5"/>
<dbReference type="PANTHER" id="PTHR30008:SF0">
    <property type="entry name" value="EXODEOXYRIBONUCLEASE 7 LARGE SUBUNIT"/>
    <property type="match status" value="1"/>
</dbReference>
<evidence type="ECO:0000256" key="6">
    <source>
        <dbReference type="RuleBase" id="RU004355"/>
    </source>
</evidence>
<evidence type="ECO:0000313" key="12">
    <source>
        <dbReference type="Proteomes" id="UP000323392"/>
    </source>
</evidence>
<feature type="domain" description="OB-fold nucleic acid binding" evidence="8">
    <location>
        <begin position="6"/>
        <end position="100"/>
    </location>
</feature>
<dbReference type="EMBL" id="FRBG01000003">
    <property type="protein sequence ID" value="SHK66236.1"/>
    <property type="molecule type" value="Genomic_DNA"/>
</dbReference>
<keyword evidence="1 5" id="KW-0963">Cytoplasm</keyword>
<dbReference type="InterPro" id="IPR020579">
    <property type="entry name" value="Exonuc_VII_lsu_C"/>
</dbReference>
<keyword evidence="12" id="KW-1185">Reference proteome</keyword>
<proteinExistence type="inferred from homology"/>
<dbReference type="PANTHER" id="PTHR30008">
    <property type="entry name" value="EXODEOXYRIBONUCLEASE 7 LARGE SUBUNIT"/>
    <property type="match status" value="1"/>
</dbReference>
<comment type="similarity">
    <text evidence="5 6">Belongs to the XseA family.</text>
</comment>
<dbReference type="STRING" id="1121328.JWYL7_0717"/>
<evidence type="ECO:0000313" key="9">
    <source>
        <dbReference type="EMBL" id="KXZ39642.1"/>
    </source>
</evidence>
<dbReference type="InterPro" id="IPR025824">
    <property type="entry name" value="OB-fold_nuc-bd_dom"/>
</dbReference>
<evidence type="ECO:0000256" key="3">
    <source>
        <dbReference type="ARBA" id="ARBA00022801"/>
    </source>
</evidence>
<comment type="caution">
    <text evidence="9">The sequence shown here is derived from an EMBL/GenBank/DDBJ whole genome shotgun (WGS) entry which is preliminary data.</text>
</comment>
<evidence type="ECO:0000259" key="8">
    <source>
        <dbReference type="Pfam" id="PF13742"/>
    </source>
</evidence>
<evidence type="ECO:0000256" key="1">
    <source>
        <dbReference type="ARBA" id="ARBA00022490"/>
    </source>
</evidence>
<comment type="function">
    <text evidence="5">Bidirectionally degrades single-stranded DNA into large acid-insoluble oligonucleotides, which are then degraded further into small acid-soluble oligonucleotides.</text>
</comment>
<keyword evidence="4 5" id="KW-0269">Exonuclease</keyword>
<evidence type="ECO:0000313" key="10">
    <source>
        <dbReference type="EMBL" id="SHK66236.1"/>
    </source>
</evidence>
<reference evidence="10 12" key="2">
    <citation type="submission" date="2016-11" db="EMBL/GenBank/DDBJ databases">
        <authorList>
            <person name="Varghese N."/>
            <person name="Submissions S."/>
        </authorList>
    </citation>
    <scope>NUCLEOTIDE SEQUENCE [LARGE SCALE GENOMIC DNA]</scope>
    <source>
        <strain evidence="10 12">DSM 7308</strain>
    </source>
</reference>
<evidence type="ECO:0000259" key="7">
    <source>
        <dbReference type="Pfam" id="PF02601"/>
    </source>
</evidence>
<dbReference type="InterPro" id="IPR003753">
    <property type="entry name" value="Exonuc_VII_L"/>
</dbReference>
<comment type="catalytic activity">
    <reaction evidence="5 6">
        <text>Exonucleolytic cleavage in either 5'- to 3'- or 3'- to 5'-direction to yield nucleoside 5'-phosphates.</text>
        <dbReference type="EC" id="3.1.11.6"/>
    </reaction>
</comment>
<dbReference type="GO" id="GO:0005737">
    <property type="term" value="C:cytoplasm"/>
    <property type="evidence" value="ECO:0007669"/>
    <property type="project" value="UniProtKB-SubCell"/>
</dbReference>
<comment type="subcellular location">
    <subcellularLocation>
        <location evidence="5 6">Cytoplasm</location>
    </subcellularLocation>
</comment>
<dbReference type="GO" id="GO:0009318">
    <property type="term" value="C:exodeoxyribonuclease VII complex"/>
    <property type="evidence" value="ECO:0007669"/>
    <property type="project" value="UniProtKB-UniRule"/>
</dbReference>
<name>A0A150FPU3_CLOPD</name>
<feature type="domain" description="Exonuclease VII large subunit C-terminal" evidence="7">
    <location>
        <begin position="123"/>
        <end position="330"/>
    </location>
</feature>
<dbReference type="GO" id="GO:0003676">
    <property type="term" value="F:nucleic acid binding"/>
    <property type="evidence" value="ECO:0007669"/>
    <property type="project" value="InterPro"/>
</dbReference>
<dbReference type="AlphaFoldDB" id="A0A150FPU3"/>
<dbReference type="PATRIC" id="fig|1121328.3.peg.722"/>
<protein>
    <recommendedName>
        <fullName evidence="5">Exodeoxyribonuclease 7 large subunit</fullName>
        <ecNumber evidence="5">3.1.11.6</ecNumber>
    </recommendedName>
    <alternativeName>
        <fullName evidence="5">Exodeoxyribonuclease VII large subunit</fullName>
        <shortName evidence="5">Exonuclease VII large subunit</shortName>
    </alternativeName>
</protein>
<dbReference type="Proteomes" id="UP000092605">
    <property type="component" value="Unassembled WGS sequence"/>
</dbReference>
<dbReference type="CDD" id="cd04489">
    <property type="entry name" value="ExoVII_LU_OBF"/>
    <property type="match status" value="1"/>
</dbReference>
<dbReference type="EMBL" id="LSFY01000001">
    <property type="protein sequence ID" value="KXZ39642.1"/>
    <property type="molecule type" value="Genomic_DNA"/>
</dbReference>
<dbReference type="Pfam" id="PF02601">
    <property type="entry name" value="Exonuc_VII_L"/>
    <property type="match status" value="1"/>
</dbReference>
<keyword evidence="2 5" id="KW-0540">Nuclease</keyword>
<accession>A0A150FPU3</accession>
<keyword evidence="3 5" id="KW-0378">Hydrolase</keyword>
<organism evidence="9 11">
    <name type="scientific">Alkalithermobacter thermoalcaliphilus JW-YL-7 = DSM 7308</name>
    <dbReference type="NCBI Taxonomy" id="1121328"/>
    <lineage>
        <taxon>Bacteria</taxon>
        <taxon>Bacillati</taxon>
        <taxon>Bacillota</taxon>
        <taxon>Clostridia</taxon>
        <taxon>Peptostreptococcales</taxon>
        <taxon>Tepidibacteraceae</taxon>
        <taxon>Alkalithermobacter</taxon>
    </lineage>
</organism>
<dbReference type="Proteomes" id="UP000323392">
    <property type="component" value="Unassembled WGS sequence"/>
</dbReference>
<gene>
    <name evidence="5" type="primary">xseA</name>
    <name evidence="9" type="ORF">JWYL7_0717</name>
    <name evidence="10" type="ORF">SAMN05661008_00681</name>
</gene>
<dbReference type="GO" id="GO:0006308">
    <property type="term" value="P:DNA catabolic process"/>
    <property type="evidence" value="ECO:0007669"/>
    <property type="project" value="UniProtKB-UniRule"/>
</dbReference>
<dbReference type="NCBIfam" id="TIGR00237">
    <property type="entry name" value="xseA"/>
    <property type="match status" value="1"/>
</dbReference>
<evidence type="ECO:0000256" key="4">
    <source>
        <dbReference type="ARBA" id="ARBA00022839"/>
    </source>
</evidence>
<dbReference type="RefSeq" id="WP_066069172.1">
    <property type="nucleotide sequence ID" value="NZ_FRBG01000003.1"/>
</dbReference>
<dbReference type="Pfam" id="PF13742">
    <property type="entry name" value="tRNA_anti_2"/>
    <property type="match status" value="1"/>
</dbReference>
<evidence type="ECO:0000256" key="2">
    <source>
        <dbReference type="ARBA" id="ARBA00022722"/>
    </source>
</evidence>
<evidence type="ECO:0000256" key="5">
    <source>
        <dbReference type="HAMAP-Rule" id="MF_00378"/>
    </source>
</evidence>
<reference evidence="9 11" key="1">
    <citation type="submission" date="2016-02" db="EMBL/GenBank/DDBJ databases">
        <title>Draft genome sequence for Clostridium paradoxum JW-YL-7.</title>
        <authorList>
            <person name="Utturkar S.M."/>
            <person name="Lancaster A."/>
            <person name="Poole F.L."/>
            <person name="Adams M.W."/>
            <person name="Brown S.D."/>
        </authorList>
    </citation>
    <scope>NUCLEOTIDE SEQUENCE [LARGE SCALE GENOMIC DNA]</scope>
    <source>
        <strain evidence="9 11">JW-YL-7</strain>
    </source>
</reference>
<evidence type="ECO:0000313" key="11">
    <source>
        <dbReference type="Proteomes" id="UP000092605"/>
    </source>
</evidence>
<dbReference type="HAMAP" id="MF_00378">
    <property type="entry name" value="Exonuc_7_L"/>
    <property type="match status" value="1"/>
</dbReference>
<dbReference type="OrthoDB" id="9802795at2"/>
<sequence>MKLKALSVREANNYIKKLLVNDPILYNLKIKGEISNFKIHSSKNAYFSLKDEHSKINCVMFKDVDINNLQLKDGMSIIASGYISIYEKDGSYQFYIKSVEIEGLGALYVEFNKLKERLEKEGLFDKRFKKDLPYMPKNIGVVTSATGAVIRDIINVVKRRFPKVNIKLYPVSVQGSNSIDDVVRAIEFFNKYNCVDIIILARGGGSIEELWSFNDEKVAKSIFNSQIPIISAIGHETDFTISDFVADLRAPTPSAAAEISVPSLSDVKYNLENIKYILDKILSQNISNNKLKMSSILKRLKLTCPSYMIKEKRINLDIINDTITKKIISDIGFKKDKLVLTGKNLNSLSPLAIIDRGYTIVKKEDMLVKSGQDLKVKDKINIIFKDSNVDCVVTKINLDKEVNV</sequence>
<dbReference type="GO" id="GO:0008855">
    <property type="term" value="F:exodeoxyribonuclease VII activity"/>
    <property type="evidence" value="ECO:0007669"/>
    <property type="project" value="UniProtKB-UniRule"/>
</dbReference>